<evidence type="ECO:0000256" key="1">
    <source>
        <dbReference type="SAM" id="MobiDB-lite"/>
    </source>
</evidence>
<evidence type="ECO:0000313" key="2">
    <source>
        <dbReference type="EMBL" id="KAJ8797521.1"/>
    </source>
</evidence>
<dbReference type="AlphaFoldDB" id="A0AB34I0T3"/>
<organism evidence="2 3">
    <name type="scientific">Eschrichtius robustus</name>
    <name type="common">California gray whale</name>
    <name type="synonym">Eschrichtius gibbosus</name>
    <dbReference type="NCBI Taxonomy" id="9764"/>
    <lineage>
        <taxon>Eukaryota</taxon>
        <taxon>Metazoa</taxon>
        <taxon>Chordata</taxon>
        <taxon>Craniata</taxon>
        <taxon>Vertebrata</taxon>
        <taxon>Euteleostomi</taxon>
        <taxon>Mammalia</taxon>
        <taxon>Eutheria</taxon>
        <taxon>Laurasiatheria</taxon>
        <taxon>Artiodactyla</taxon>
        <taxon>Whippomorpha</taxon>
        <taxon>Cetacea</taxon>
        <taxon>Mysticeti</taxon>
        <taxon>Eschrichtiidae</taxon>
        <taxon>Eschrichtius</taxon>
    </lineage>
</organism>
<comment type="caution">
    <text evidence="2">The sequence shown here is derived from an EMBL/GenBank/DDBJ whole genome shotgun (WGS) entry which is preliminary data.</text>
</comment>
<dbReference type="EMBL" id="JAIQCJ010000212">
    <property type="protein sequence ID" value="KAJ8797521.1"/>
    <property type="molecule type" value="Genomic_DNA"/>
</dbReference>
<keyword evidence="3" id="KW-1185">Reference proteome</keyword>
<accession>A0AB34I0T3</accession>
<feature type="region of interest" description="Disordered" evidence="1">
    <location>
        <begin position="185"/>
        <end position="229"/>
    </location>
</feature>
<sequence length="307" mass="32499">MTMAEALGADTVAGQVAEDVSYPPRAARAWWVPPEAPSDSQCPARAPTWGQGPGGPPESPISQGPLHWTPASGKLPAPQPQKLQEWLKHTTRQLLIQPLGARPTHFTDGRAGGSGAPAFPPGPVLEGSPSFTPLPAPTTTRPPAPWGTRHRRGYQPANPQPLAQLRPPTRLGKVKCIWKEPKGPFERSQACQDPKGLTPPSKAAKAPVGLKERRRLGNGKPCPPKDPGESGCCCDAAGRVPRSRPPRGVGTLQTPTLLPSVLLLCLEPLPPPHPVHRVQEPPAPAEAVCPVGILTPGPSQTEELRSE</sequence>
<dbReference type="Proteomes" id="UP001159641">
    <property type="component" value="Unassembled WGS sequence"/>
</dbReference>
<gene>
    <name evidence="2" type="ORF">J1605_017253</name>
</gene>
<protein>
    <submittedName>
        <fullName evidence="2">Uncharacterized protein</fullName>
    </submittedName>
</protein>
<feature type="region of interest" description="Disordered" evidence="1">
    <location>
        <begin position="33"/>
        <end position="78"/>
    </location>
</feature>
<proteinExistence type="predicted"/>
<reference evidence="2 3" key="1">
    <citation type="submission" date="2022-11" db="EMBL/GenBank/DDBJ databases">
        <title>Whole genome sequence of Eschrichtius robustus ER-17-0199.</title>
        <authorList>
            <person name="Bruniche-Olsen A."/>
            <person name="Black A.N."/>
            <person name="Fields C.J."/>
            <person name="Walden K."/>
            <person name="Dewoody J.A."/>
        </authorList>
    </citation>
    <scope>NUCLEOTIDE SEQUENCE [LARGE SCALE GENOMIC DNA]</scope>
    <source>
        <strain evidence="2">ER-17-0199</strain>
        <tissue evidence="2">Blubber</tissue>
    </source>
</reference>
<evidence type="ECO:0000313" key="3">
    <source>
        <dbReference type="Proteomes" id="UP001159641"/>
    </source>
</evidence>
<name>A0AB34I0T3_ESCRO</name>